<gene>
    <name evidence="2" type="ORF">GDO78_003591</name>
</gene>
<dbReference type="AlphaFoldDB" id="A0A8J6EUG3"/>
<keyword evidence="1" id="KW-0472">Membrane</keyword>
<feature type="transmembrane region" description="Helical" evidence="1">
    <location>
        <begin position="26"/>
        <end position="44"/>
    </location>
</feature>
<dbReference type="EMBL" id="WNTK01000012">
    <property type="protein sequence ID" value="KAG9475216.1"/>
    <property type="molecule type" value="Genomic_DNA"/>
</dbReference>
<keyword evidence="1" id="KW-1133">Transmembrane helix</keyword>
<evidence type="ECO:0000313" key="3">
    <source>
        <dbReference type="Proteomes" id="UP000770717"/>
    </source>
</evidence>
<keyword evidence="1" id="KW-0812">Transmembrane</keyword>
<name>A0A8J6EUG3_ELECQ</name>
<evidence type="ECO:0000256" key="1">
    <source>
        <dbReference type="SAM" id="Phobius"/>
    </source>
</evidence>
<sequence length="87" mass="10252">MKPLWFQPRIRSKHLVRDLLHRNKLVFLYISINITVFQTVMLKLHKISKAQTSGYIVVAYMCSCDNQLSHLKSFQNPMYSNNLPSQK</sequence>
<accession>A0A8J6EUG3</accession>
<protein>
    <submittedName>
        <fullName evidence="2">Uncharacterized protein</fullName>
    </submittedName>
</protein>
<proteinExistence type="predicted"/>
<comment type="caution">
    <text evidence="2">The sequence shown here is derived from an EMBL/GenBank/DDBJ whole genome shotgun (WGS) entry which is preliminary data.</text>
</comment>
<dbReference type="Proteomes" id="UP000770717">
    <property type="component" value="Unassembled WGS sequence"/>
</dbReference>
<keyword evidence="3" id="KW-1185">Reference proteome</keyword>
<organism evidence="2 3">
    <name type="scientific">Eleutherodactylus coqui</name>
    <name type="common">Puerto Rican coqui</name>
    <dbReference type="NCBI Taxonomy" id="57060"/>
    <lineage>
        <taxon>Eukaryota</taxon>
        <taxon>Metazoa</taxon>
        <taxon>Chordata</taxon>
        <taxon>Craniata</taxon>
        <taxon>Vertebrata</taxon>
        <taxon>Euteleostomi</taxon>
        <taxon>Amphibia</taxon>
        <taxon>Batrachia</taxon>
        <taxon>Anura</taxon>
        <taxon>Neobatrachia</taxon>
        <taxon>Hyloidea</taxon>
        <taxon>Eleutherodactylidae</taxon>
        <taxon>Eleutherodactylinae</taxon>
        <taxon>Eleutherodactylus</taxon>
        <taxon>Eleutherodactylus</taxon>
    </lineage>
</organism>
<evidence type="ECO:0000313" key="2">
    <source>
        <dbReference type="EMBL" id="KAG9475216.1"/>
    </source>
</evidence>
<reference evidence="2" key="1">
    <citation type="thesis" date="2020" institute="ProQuest LLC" country="789 East Eisenhower Parkway, Ann Arbor, MI, USA">
        <title>Comparative Genomics and Chromosome Evolution.</title>
        <authorList>
            <person name="Mudd A.B."/>
        </authorList>
    </citation>
    <scope>NUCLEOTIDE SEQUENCE</scope>
    <source>
        <strain evidence="2">HN-11 Male</strain>
        <tissue evidence="2">Kidney and liver</tissue>
    </source>
</reference>